<feature type="non-terminal residue" evidence="1">
    <location>
        <position position="50"/>
    </location>
</feature>
<sequence>MNVDLAPVVTLRNGTKMPLLGLGTWPMENAEAAEVVEAALDMGYRLIDTA</sequence>
<evidence type="ECO:0000313" key="1">
    <source>
        <dbReference type="EMBL" id="NKX51669.1"/>
    </source>
</evidence>
<organism evidence="1 2">
    <name type="scientific">Arthrobacter deserti</name>
    <dbReference type="NCBI Taxonomy" id="1742687"/>
    <lineage>
        <taxon>Bacteria</taxon>
        <taxon>Bacillati</taxon>
        <taxon>Actinomycetota</taxon>
        <taxon>Actinomycetes</taxon>
        <taxon>Micrococcales</taxon>
        <taxon>Micrococcaceae</taxon>
        <taxon>Arthrobacter</taxon>
    </lineage>
</organism>
<evidence type="ECO:0000313" key="2">
    <source>
        <dbReference type="Proteomes" id="UP000523795"/>
    </source>
</evidence>
<protein>
    <submittedName>
        <fullName evidence="1">Aldo/keto reductase</fullName>
    </submittedName>
</protein>
<dbReference type="Gene3D" id="3.20.20.100">
    <property type="entry name" value="NADP-dependent oxidoreductase domain"/>
    <property type="match status" value="1"/>
</dbReference>
<dbReference type="SUPFAM" id="SSF51430">
    <property type="entry name" value="NAD(P)-linked oxidoreductase"/>
    <property type="match status" value="1"/>
</dbReference>
<proteinExistence type="predicted"/>
<reference evidence="1 2" key="1">
    <citation type="submission" date="2020-04" db="EMBL/GenBank/DDBJ databases">
        <authorList>
            <person name="Liu S."/>
        </authorList>
    </citation>
    <scope>NUCLEOTIDE SEQUENCE [LARGE SCALE GENOMIC DNA]</scope>
    <source>
        <strain evidence="1 2">CGMCC 1.15091</strain>
    </source>
</reference>
<accession>A0ABX1JQU3</accession>
<keyword evidence="2" id="KW-1185">Reference proteome</keyword>
<gene>
    <name evidence="1" type="ORF">HER39_14075</name>
</gene>
<dbReference type="InterPro" id="IPR036812">
    <property type="entry name" value="NAD(P)_OxRdtase_dom_sf"/>
</dbReference>
<name>A0ABX1JQU3_9MICC</name>
<comment type="caution">
    <text evidence="1">The sequence shown here is derived from an EMBL/GenBank/DDBJ whole genome shotgun (WGS) entry which is preliminary data.</text>
</comment>
<dbReference type="Proteomes" id="UP000523795">
    <property type="component" value="Unassembled WGS sequence"/>
</dbReference>
<dbReference type="EMBL" id="JAAZSR010000280">
    <property type="protein sequence ID" value="NKX51669.1"/>
    <property type="molecule type" value="Genomic_DNA"/>
</dbReference>